<evidence type="ECO:0000313" key="4">
    <source>
        <dbReference type="Proteomes" id="UP001151582"/>
    </source>
</evidence>
<evidence type="ECO:0008006" key="5">
    <source>
        <dbReference type="Google" id="ProtNLM"/>
    </source>
</evidence>
<comment type="caution">
    <text evidence="3">The sequence shown here is derived from an EMBL/GenBank/DDBJ whole genome shotgun (WGS) entry which is preliminary data.</text>
</comment>
<gene>
    <name evidence="3" type="ORF">H4R34_004713</name>
</gene>
<feature type="region of interest" description="Disordered" evidence="1">
    <location>
        <begin position="1"/>
        <end position="46"/>
    </location>
</feature>
<name>A0A9W8B4C9_9FUNG</name>
<organism evidence="3 4">
    <name type="scientific">Dimargaris verticillata</name>
    <dbReference type="NCBI Taxonomy" id="2761393"/>
    <lineage>
        <taxon>Eukaryota</taxon>
        <taxon>Fungi</taxon>
        <taxon>Fungi incertae sedis</taxon>
        <taxon>Zoopagomycota</taxon>
        <taxon>Kickxellomycotina</taxon>
        <taxon>Dimargaritomycetes</taxon>
        <taxon>Dimargaritales</taxon>
        <taxon>Dimargaritaceae</taxon>
        <taxon>Dimargaris</taxon>
    </lineage>
</organism>
<feature type="region of interest" description="Disordered" evidence="1">
    <location>
        <begin position="452"/>
        <end position="485"/>
    </location>
</feature>
<protein>
    <recommendedName>
        <fullName evidence="5">Adhesin domain-containing protein</fullName>
    </recommendedName>
</protein>
<reference evidence="3" key="1">
    <citation type="submission" date="2022-07" db="EMBL/GenBank/DDBJ databases">
        <title>Phylogenomic reconstructions and comparative analyses of Kickxellomycotina fungi.</title>
        <authorList>
            <person name="Reynolds N.K."/>
            <person name="Stajich J.E."/>
            <person name="Barry K."/>
            <person name="Grigoriev I.V."/>
            <person name="Crous P."/>
            <person name="Smith M.E."/>
        </authorList>
    </citation>
    <scope>NUCLEOTIDE SEQUENCE</scope>
    <source>
        <strain evidence="3">RSA 567</strain>
    </source>
</reference>
<evidence type="ECO:0000256" key="2">
    <source>
        <dbReference type="SAM" id="Phobius"/>
    </source>
</evidence>
<sequence>MARSDEPQYQPVSTVVVDDDKGEGHCSVAPPPYSANPEGGDARTTRRCRRKRRVVALTLASLLLLGFAAVHLRPLCHQMYRKYRHGKHQQRPFLLPGEFKAWENTFDVAQVPGDCVADIPYEGPGEFDFDPKVYDQFASRVYGVALSDINLVVDDQDVASVDDARIRVNAQVFVNEAKLLRGVNVKASKEKGGQDAGPHHSGNHFRLTVNTPHRARRGQCVKAKVTITVPKSLKAYRSVFLSYLAGNLHVDSAFKDVALHYFHVANVAGSVALPPIQSKGVIVTSVHGNVHGMFNTDNFFIVRTVNGNVKAHVNADHADHLRVKAQSVSGNVTLAVTDRFDGPFAVTSLSGSTKVVGDNVKLVKDTPHKKIGSHQANGDDAKEAIFKAQPIVHHDSASEAEFAHAIHDGFKTFHHAIQEIFHKAHSLLDHKVYHHIDPKLHLRPLVHEIDEDQEKTHRHHDLQRRRNDHHHSFKKPEPHNPHIRVGSLSGNLALHFV</sequence>
<dbReference type="Proteomes" id="UP001151582">
    <property type="component" value="Unassembled WGS sequence"/>
</dbReference>
<feature type="transmembrane region" description="Helical" evidence="2">
    <location>
        <begin position="54"/>
        <end position="72"/>
    </location>
</feature>
<keyword evidence="2" id="KW-0812">Transmembrane</keyword>
<accession>A0A9W8B4C9</accession>
<dbReference type="OrthoDB" id="5547695at2759"/>
<dbReference type="AlphaFoldDB" id="A0A9W8B4C9"/>
<evidence type="ECO:0000313" key="3">
    <source>
        <dbReference type="EMBL" id="KAJ1974446.1"/>
    </source>
</evidence>
<keyword evidence="2" id="KW-1133">Transmembrane helix</keyword>
<dbReference type="EMBL" id="JANBQB010000652">
    <property type="protein sequence ID" value="KAJ1974446.1"/>
    <property type="molecule type" value="Genomic_DNA"/>
</dbReference>
<keyword evidence="2" id="KW-0472">Membrane</keyword>
<keyword evidence="4" id="KW-1185">Reference proteome</keyword>
<proteinExistence type="predicted"/>
<evidence type="ECO:0000256" key="1">
    <source>
        <dbReference type="SAM" id="MobiDB-lite"/>
    </source>
</evidence>
<feature type="compositionally biased region" description="Basic residues" evidence="1">
    <location>
        <begin position="456"/>
        <end position="473"/>
    </location>
</feature>